<dbReference type="Proteomes" id="UP000193240">
    <property type="component" value="Unassembled WGS sequence"/>
</dbReference>
<keyword evidence="4" id="KW-1133">Transmembrane helix</keyword>
<dbReference type="AlphaFoldDB" id="A0A1Y2MAH0"/>
<sequence length="202" mass="22175">MAFRWYQAKLKTAPLATQAITTAVLFGTGDAMAQHLVEKRGLENHDPKRTLRMMGYGGIIFGPAATKWYGLLTKHVNFASKNGTIVARVACDQLVFAPVNMGLFLSTMAYLEGSSVRDRLAQAYVPGLTKNFMVWPWVQFVNFKYVPADLRVLVVNVISLGWNCYLSFLNSGGGNKAESAIQKAKEKVQTGGSREGGQLPPQ</sequence>
<dbReference type="PANTHER" id="PTHR11266:SF17">
    <property type="entry name" value="PROTEIN MPV17"/>
    <property type="match status" value="1"/>
</dbReference>
<feature type="region of interest" description="Disordered" evidence="7">
    <location>
        <begin position="180"/>
        <end position="202"/>
    </location>
</feature>
<comment type="subcellular location">
    <subcellularLocation>
        <location evidence="1">Membrane</location>
        <topology evidence="1">Multi-pass membrane protein</topology>
    </subcellularLocation>
</comment>
<keyword evidence="3" id="KW-0812">Transmembrane</keyword>
<reference evidence="8 9" key="1">
    <citation type="journal article" date="2017" name="Genome Announc.">
        <title>Genome sequence of the saprophytic ascomycete Epicoccum nigrum ICMP 19927 strain isolated from New Zealand.</title>
        <authorList>
            <person name="Fokin M."/>
            <person name="Fleetwood D."/>
            <person name="Weir B.S."/>
            <person name="Villas-Boas S.G."/>
        </authorList>
    </citation>
    <scope>NUCLEOTIDE SEQUENCE [LARGE SCALE GENOMIC DNA]</scope>
    <source>
        <strain evidence="8 9">ICMP 19927</strain>
    </source>
</reference>
<dbReference type="PANTHER" id="PTHR11266">
    <property type="entry name" value="PEROXISOMAL MEMBRANE PROTEIN 2, PXMP2 MPV17"/>
    <property type="match status" value="1"/>
</dbReference>
<evidence type="ECO:0000256" key="5">
    <source>
        <dbReference type="ARBA" id="ARBA00023136"/>
    </source>
</evidence>
<dbReference type="FunCoup" id="A0A1Y2MAH0">
    <property type="interactions" value="550"/>
</dbReference>
<evidence type="ECO:0000256" key="2">
    <source>
        <dbReference type="ARBA" id="ARBA00006824"/>
    </source>
</evidence>
<gene>
    <name evidence="8" type="ORF">B5807_01993</name>
</gene>
<protein>
    <submittedName>
        <fullName evidence="8">Uncharacterized protein</fullName>
    </submittedName>
</protein>
<evidence type="ECO:0000256" key="6">
    <source>
        <dbReference type="RuleBase" id="RU363053"/>
    </source>
</evidence>
<comment type="similarity">
    <text evidence="2 6">Belongs to the peroxisomal membrane protein PXMP2/4 family.</text>
</comment>
<dbReference type="InParanoid" id="A0A1Y2MAH0"/>
<keyword evidence="9" id="KW-1185">Reference proteome</keyword>
<accession>A0A1Y2MAH0</accession>
<dbReference type="EMBL" id="KZ107839">
    <property type="protein sequence ID" value="OSS52467.1"/>
    <property type="molecule type" value="Genomic_DNA"/>
</dbReference>
<dbReference type="GO" id="GO:0006067">
    <property type="term" value="P:ethanol metabolic process"/>
    <property type="evidence" value="ECO:0007669"/>
    <property type="project" value="EnsemblFungi"/>
</dbReference>
<dbReference type="OMA" id="WYQSKLA"/>
<dbReference type="InterPro" id="IPR007248">
    <property type="entry name" value="Mpv17_PMP22"/>
</dbReference>
<organism evidence="8 9">
    <name type="scientific">Epicoccum nigrum</name>
    <name type="common">Soil fungus</name>
    <name type="synonym">Epicoccum purpurascens</name>
    <dbReference type="NCBI Taxonomy" id="105696"/>
    <lineage>
        <taxon>Eukaryota</taxon>
        <taxon>Fungi</taxon>
        <taxon>Dikarya</taxon>
        <taxon>Ascomycota</taxon>
        <taxon>Pezizomycotina</taxon>
        <taxon>Dothideomycetes</taxon>
        <taxon>Pleosporomycetidae</taxon>
        <taxon>Pleosporales</taxon>
        <taxon>Pleosporineae</taxon>
        <taxon>Didymellaceae</taxon>
        <taxon>Epicoccum</taxon>
    </lineage>
</organism>
<name>A0A1Y2MAH0_EPING</name>
<evidence type="ECO:0000313" key="9">
    <source>
        <dbReference type="Proteomes" id="UP000193240"/>
    </source>
</evidence>
<proteinExistence type="inferred from homology"/>
<evidence type="ECO:0000313" key="8">
    <source>
        <dbReference type="EMBL" id="OSS52467.1"/>
    </source>
</evidence>
<dbReference type="Pfam" id="PF04117">
    <property type="entry name" value="Mpv17_PMP22"/>
    <property type="match status" value="1"/>
</dbReference>
<evidence type="ECO:0000256" key="4">
    <source>
        <dbReference type="ARBA" id="ARBA00022989"/>
    </source>
</evidence>
<dbReference type="GO" id="GO:0005743">
    <property type="term" value="C:mitochondrial inner membrane"/>
    <property type="evidence" value="ECO:0007669"/>
    <property type="project" value="EnsemblFungi"/>
</dbReference>
<dbReference type="STRING" id="105696.A0A1Y2MAH0"/>
<evidence type="ECO:0000256" key="3">
    <source>
        <dbReference type="ARBA" id="ARBA00022692"/>
    </source>
</evidence>
<keyword evidence="5" id="KW-0472">Membrane</keyword>
<evidence type="ECO:0000256" key="7">
    <source>
        <dbReference type="SAM" id="MobiDB-lite"/>
    </source>
</evidence>
<evidence type="ECO:0000256" key="1">
    <source>
        <dbReference type="ARBA" id="ARBA00004141"/>
    </source>
</evidence>